<dbReference type="InterPro" id="IPR001509">
    <property type="entry name" value="Epimerase_deHydtase"/>
</dbReference>
<sequence length="301" mass="33052">MKVFVTGGSGYVGGAVLRHLSLSGHECRVLSRDAEAHRRRLTALEGVYPVRGDITASSPDQLAELMSKCEAVVHLVGVIVEKGTPGYEAIHVEGTRRVLAAAERAKVKRYLHMSALGARPGAPAHYQQTKWAAEELVRGNPIPWTIFRPSIIFGENDEFLNVFAGIARRSPAVPVIGAGRGRLQPIWVEDVARCFAGALTKAETAGQAFELGGERAYSLEELLRMVAGAMGKRRFFPHIPEPVARLQAKLFNLLPVKPPFTEDQITMLAEDNVCDPGPMKRAFGFEPRALEDYLRERFGRG</sequence>
<name>A0A932HY34_UNCTE</name>
<dbReference type="EMBL" id="JACPUR010000019">
    <property type="protein sequence ID" value="MBI3127726.1"/>
    <property type="molecule type" value="Genomic_DNA"/>
</dbReference>
<organism evidence="2 3">
    <name type="scientific">Tectimicrobiota bacterium</name>
    <dbReference type="NCBI Taxonomy" id="2528274"/>
    <lineage>
        <taxon>Bacteria</taxon>
        <taxon>Pseudomonadati</taxon>
        <taxon>Nitrospinota/Tectimicrobiota group</taxon>
        <taxon>Candidatus Tectimicrobiota</taxon>
    </lineage>
</organism>
<dbReference type="FunFam" id="3.40.50.720:FF:000702">
    <property type="entry name" value="NADH dehydrogenase (Ubiquinone)"/>
    <property type="match status" value="1"/>
</dbReference>
<protein>
    <submittedName>
        <fullName evidence="2">Complex I NDUFA9 subunit family protein</fullName>
    </submittedName>
</protein>
<dbReference type="InterPro" id="IPR051207">
    <property type="entry name" value="ComplexI_NDUFA9_subunit"/>
</dbReference>
<dbReference type="SUPFAM" id="SSF51735">
    <property type="entry name" value="NAD(P)-binding Rossmann-fold domains"/>
    <property type="match status" value="1"/>
</dbReference>
<comment type="caution">
    <text evidence="2">The sequence shown here is derived from an EMBL/GenBank/DDBJ whole genome shotgun (WGS) entry which is preliminary data.</text>
</comment>
<dbReference type="PANTHER" id="PTHR12126">
    <property type="entry name" value="NADH-UBIQUINONE OXIDOREDUCTASE 39 KDA SUBUNIT-RELATED"/>
    <property type="match status" value="1"/>
</dbReference>
<evidence type="ECO:0000313" key="2">
    <source>
        <dbReference type="EMBL" id="MBI3127726.1"/>
    </source>
</evidence>
<dbReference type="Proteomes" id="UP000782312">
    <property type="component" value="Unassembled WGS sequence"/>
</dbReference>
<evidence type="ECO:0000313" key="3">
    <source>
        <dbReference type="Proteomes" id="UP000782312"/>
    </source>
</evidence>
<proteinExistence type="predicted"/>
<dbReference type="GO" id="GO:0044877">
    <property type="term" value="F:protein-containing complex binding"/>
    <property type="evidence" value="ECO:0007669"/>
    <property type="project" value="TreeGrafter"/>
</dbReference>
<dbReference type="CDD" id="cd05271">
    <property type="entry name" value="NDUFA9_like_SDR_a"/>
    <property type="match status" value="1"/>
</dbReference>
<evidence type="ECO:0000259" key="1">
    <source>
        <dbReference type="Pfam" id="PF01370"/>
    </source>
</evidence>
<accession>A0A932HY34</accession>
<dbReference type="AlphaFoldDB" id="A0A932HY34"/>
<dbReference type="PANTHER" id="PTHR12126:SF11">
    <property type="entry name" value="NADH DEHYDROGENASE [UBIQUINONE] 1 ALPHA SUBCOMPLEX SUBUNIT 9, MITOCHONDRIAL"/>
    <property type="match status" value="1"/>
</dbReference>
<gene>
    <name evidence="2" type="ORF">HYZ11_09000</name>
</gene>
<reference evidence="2" key="1">
    <citation type="submission" date="2020-07" db="EMBL/GenBank/DDBJ databases">
        <title>Huge and variable diversity of episymbiotic CPR bacteria and DPANN archaea in groundwater ecosystems.</title>
        <authorList>
            <person name="He C.Y."/>
            <person name="Keren R."/>
            <person name="Whittaker M."/>
            <person name="Farag I.F."/>
            <person name="Doudna J."/>
            <person name="Cate J.H.D."/>
            <person name="Banfield J.F."/>
        </authorList>
    </citation>
    <scope>NUCLEOTIDE SEQUENCE</scope>
    <source>
        <strain evidence="2">NC_groundwater_763_Ag_S-0.2um_68_21</strain>
    </source>
</reference>
<dbReference type="InterPro" id="IPR036291">
    <property type="entry name" value="NAD(P)-bd_dom_sf"/>
</dbReference>
<dbReference type="Gene3D" id="3.40.50.720">
    <property type="entry name" value="NAD(P)-binding Rossmann-like Domain"/>
    <property type="match status" value="1"/>
</dbReference>
<dbReference type="Pfam" id="PF01370">
    <property type="entry name" value="Epimerase"/>
    <property type="match status" value="1"/>
</dbReference>
<feature type="domain" description="NAD-dependent epimerase/dehydratase" evidence="1">
    <location>
        <begin position="3"/>
        <end position="212"/>
    </location>
</feature>